<evidence type="ECO:0000313" key="3">
    <source>
        <dbReference type="Proteomes" id="UP000249229"/>
    </source>
</evidence>
<protein>
    <recommendedName>
        <fullName evidence="1">STAS domain-containing protein</fullName>
    </recommendedName>
</protein>
<comment type="caution">
    <text evidence="2">The sequence shown here is derived from an EMBL/GenBank/DDBJ whole genome shotgun (WGS) entry which is preliminary data.</text>
</comment>
<dbReference type="InterPro" id="IPR058548">
    <property type="entry name" value="MlaB-like_STAS"/>
</dbReference>
<accession>A0A2W5R0L7</accession>
<dbReference type="EMBL" id="QFQI01000004">
    <property type="protein sequence ID" value="PZQ60823.1"/>
    <property type="molecule type" value="Genomic_DNA"/>
</dbReference>
<gene>
    <name evidence="2" type="ORF">DI544_07750</name>
</gene>
<dbReference type="PROSITE" id="PS50801">
    <property type="entry name" value="STAS"/>
    <property type="match status" value="1"/>
</dbReference>
<dbReference type="AlphaFoldDB" id="A0A2W5R0L7"/>
<evidence type="ECO:0000313" key="2">
    <source>
        <dbReference type="EMBL" id="PZQ60823.1"/>
    </source>
</evidence>
<feature type="domain" description="STAS" evidence="1">
    <location>
        <begin position="1"/>
        <end position="104"/>
    </location>
</feature>
<name>A0A2W5R0L7_9SPHN</name>
<evidence type="ECO:0000259" key="1">
    <source>
        <dbReference type="PROSITE" id="PS50801"/>
    </source>
</evidence>
<dbReference type="Proteomes" id="UP000249229">
    <property type="component" value="Unassembled WGS sequence"/>
</dbReference>
<sequence>MSVITVEAGGDICLRTITSLAAELRRAFDDGGDVRLDMTAVAAPDLSTIQLIQAARRTAAAKDVDFALTAPATPVLAAVLDRAGFLAAASPDDTHFWFHGELPQ</sequence>
<dbReference type="Gene3D" id="3.30.750.24">
    <property type="entry name" value="STAS domain"/>
    <property type="match status" value="1"/>
</dbReference>
<reference evidence="2 3" key="1">
    <citation type="submission" date="2017-08" db="EMBL/GenBank/DDBJ databases">
        <title>Infants hospitalized years apart are colonized by the same room-sourced microbial strains.</title>
        <authorList>
            <person name="Brooks B."/>
            <person name="Olm M.R."/>
            <person name="Firek B.A."/>
            <person name="Baker R."/>
            <person name="Thomas B.C."/>
            <person name="Morowitz M.J."/>
            <person name="Banfield J.F."/>
        </authorList>
    </citation>
    <scope>NUCLEOTIDE SEQUENCE [LARGE SCALE GENOMIC DNA]</scope>
    <source>
        <strain evidence="2">S2_005_001_R1_22</strain>
    </source>
</reference>
<dbReference type="InterPro" id="IPR036513">
    <property type="entry name" value="STAS_dom_sf"/>
</dbReference>
<proteinExistence type="predicted"/>
<organism evidence="2 3">
    <name type="scientific">Sphingomonas taxi</name>
    <dbReference type="NCBI Taxonomy" id="1549858"/>
    <lineage>
        <taxon>Bacteria</taxon>
        <taxon>Pseudomonadati</taxon>
        <taxon>Pseudomonadota</taxon>
        <taxon>Alphaproteobacteria</taxon>
        <taxon>Sphingomonadales</taxon>
        <taxon>Sphingomonadaceae</taxon>
        <taxon>Sphingomonas</taxon>
    </lineage>
</organism>
<dbReference type="Pfam" id="PF13466">
    <property type="entry name" value="STAS_2"/>
    <property type="match status" value="1"/>
</dbReference>
<dbReference type="InterPro" id="IPR002645">
    <property type="entry name" value="STAS_dom"/>
</dbReference>
<dbReference type="SUPFAM" id="SSF52091">
    <property type="entry name" value="SpoIIaa-like"/>
    <property type="match status" value="1"/>
</dbReference>